<dbReference type="InterPro" id="IPR001283">
    <property type="entry name" value="CRISP-related"/>
</dbReference>
<comment type="caution">
    <text evidence="2">The sequence shown here is derived from an EMBL/GenBank/DDBJ whole genome shotgun (WGS) entry which is preliminary data.</text>
</comment>
<dbReference type="Pfam" id="PF00188">
    <property type="entry name" value="CAP"/>
    <property type="match status" value="1"/>
</dbReference>
<dbReference type="PROSITE" id="PS01010">
    <property type="entry name" value="CRISP_2"/>
    <property type="match status" value="1"/>
</dbReference>
<evidence type="ECO:0000313" key="3">
    <source>
        <dbReference type="Proteomes" id="UP001576774"/>
    </source>
</evidence>
<dbReference type="PROSITE" id="PS01009">
    <property type="entry name" value="CRISP_1"/>
    <property type="match status" value="1"/>
</dbReference>
<keyword evidence="3" id="KW-1185">Reference proteome</keyword>
<dbReference type="InterPro" id="IPR035940">
    <property type="entry name" value="CAP_sf"/>
</dbReference>
<dbReference type="PRINTS" id="PR00837">
    <property type="entry name" value="V5TPXLIKE"/>
</dbReference>
<dbReference type="InterPro" id="IPR014044">
    <property type="entry name" value="CAP_dom"/>
</dbReference>
<gene>
    <name evidence="2" type="ORF">ACE1CC_28200</name>
</gene>
<dbReference type="RefSeq" id="WP_413273751.1">
    <property type="nucleotide sequence ID" value="NZ_JBHFNQ010000210.1"/>
</dbReference>
<dbReference type="Gene3D" id="3.40.33.10">
    <property type="entry name" value="CAP"/>
    <property type="match status" value="1"/>
</dbReference>
<accession>A0ABV4XD67</accession>
<dbReference type="Proteomes" id="UP001576774">
    <property type="component" value="Unassembled WGS sequence"/>
</dbReference>
<protein>
    <submittedName>
        <fullName evidence="2">CAP family protein</fullName>
    </submittedName>
</protein>
<sequence length="197" mass="21187">MNKFFSILTLTTGTALAMGLIVKAPIPLRALAQTSIDSTTFLSNALSAHNTYRVKHHSPNMTISESLNSTAQAWAQHLATSNVGLQHSSRSQRNNAGENLFVYYTTAPSFNSADLGKSAVKSWYDESSLYNYANPVFSSATGHFTQVVWKNSTQLGCGAAPGKATVNGRNFNAFYVVCHYAPAGNVQGQFASNVLTP</sequence>
<reference evidence="2 3" key="1">
    <citation type="submission" date="2024-09" db="EMBL/GenBank/DDBJ databases">
        <title>Floridaenema gen nov. (Aerosakkonemataceae, Aerosakkonematales ord. nov., Cyanobacteria) from benthic tropical and subtropical fresh waters, with the description of four new species.</title>
        <authorList>
            <person name="Moretto J.A."/>
            <person name="Berthold D.E."/>
            <person name="Lefler F.W."/>
            <person name="Huang I.-S."/>
            <person name="Laughinghouse H. IV."/>
        </authorList>
    </citation>
    <scope>NUCLEOTIDE SEQUENCE [LARGE SCALE GENOMIC DNA]</scope>
    <source>
        <strain evidence="2 3">BLCC-F46</strain>
    </source>
</reference>
<dbReference type="SMART" id="SM00198">
    <property type="entry name" value="SCP"/>
    <property type="match status" value="1"/>
</dbReference>
<feature type="domain" description="SCP" evidence="1">
    <location>
        <begin position="40"/>
        <end position="188"/>
    </location>
</feature>
<dbReference type="PANTHER" id="PTHR10334">
    <property type="entry name" value="CYSTEINE-RICH SECRETORY PROTEIN-RELATED"/>
    <property type="match status" value="1"/>
</dbReference>
<dbReference type="CDD" id="cd05382">
    <property type="entry name" value="CAP_GAPR1-like"/>
    <property type="match status" value="1"/>
</dbReference>
<dbReference type="EMBL" id="JBHFNQ010000210">
    <property type="protein sequence ID" value="MFB2880748.1"/>
    <property type="molecule type" value="Genomic_DNA"/>
</dbReference>
<proteinExistence type="predicted"/>
<evidence type="ECO:0000259" key="1">
    <source>
        <dbReference type="SMART" id="SM00198"/>
    </source>
</evidence>
<dbReference type="InterPro" id="IPR034113">
    <property type="entry name" value="SCP_GAPR1-like"/>
</dbReference>
<name>A0ABV4XD67_9CYAN</name>
<organism evidence="2 3">
    <name type="scientific">Floridaenema aerugineum BLCC-F46</name>
    <dbReference type="NCBI Taxonomy" id="3153654"/>
    <lineage>
        <taxon>Bacteria</taxon>
        <taxon>Bacillati</taxon>
        <taxon>Cyanobacteriota</taxon>
        <taxon>Cyanophyceae</taxon>
        <taxon>Oscillatoriophycideae</taxon>
        <taxon>Aerosakkonematales</taxon>
        <taxon>Aerosakkonemataceae</taxon>
        <taxon>Floridanema</taxon>
        <taxon>Floridanema aerugineum</taxon>
    </lineage>
</organism>
<evidence type="ECO:0000313" key="2">
    <source>
        <dbReference type="EMBL" id="MFB2880748.1"/>
    </source>
</evidence>
<dbReference type="SUPFAM" id="SSF55797">
    <property type="entry name" value="PR-1-like"/>
    <property type="match status" value="1"/>
</dbReference>
<dbReference type="InterPro" id="IPR018244">
    <property type="entry name" value="Allrgn_V5/Tpx1_CS"/>
</dbReference>